<protein>
    <submittedName>
        <fullName evidence="2">Uncharacterized protein</fullName>
    </submittedName>
</protein>
<accession>A0A3N4HH29</accession>
<dbReference type="AlphaFoldDB" id="A0A3N4HH29"/>
<dbReference type="Proteomes" id="UP000275078">
    <property type="component" value="Unassembled WGS sequence"/>
</dbReference>
<reference evidence="2 3" key="1">
    <citation type="journal article" date="2018" name="Nat. Ecol. Evol.">
        <title>Pezizomycetes genomes reveal the molecular basis of ectomycorrhizal truffle lifestyle.</title>
        <authorList>
            <person name="Murat C."/>
            <person name="Payen T."/>
            <person name="Noel B."/>
            <person name="Kuo A."/>
            <person name="Morin E."/>
            <person name="Chen J."/>
            <person name="Kohler A."/>
            <person name="Krizsan K."/>
            <person name="Balestrini R."/>
            <person name="Da Silva C."/>
            <person name="Montanini B."/>
            <person name="Hainaut M."/>
            <person name="Levati E."/>
            <person name="Barry K.W."/>
            <person name="Belfiori B."/>
            <person name="Cichocki N."/>
            <person name="Clum A."/>
            <person name="Dockter R.B."/>
            <person name="Fauchery L."/>
            <person name="Guy J."/>
            <person name="Iotti M."/>
            <person name="Le Tacon F."/>
            <person name="Lindquist E.A."/>
            <person name="Lipzen A."/>
            <person name="Malagnac F."/>
            <person name="Mello A."/>
            <person name="Molinier V."/>
            <person name="Miyauchi S."/>
            <person name="Poulain J."/>
            <person name="Riccioni C."/>
            <person name="Rubini A."/>
            <person name="Sitrit Y."/>
            <person name="Splivallo R."/>
            <person name="Traeger S."/>
            <person name="Wang M."/>
            <person name="Zifcakova L."/>
            <person name="Wipf D."/>
            <person name="Zambonelli A."/>
            <person name="Paolocci F."/>
            <person name="Nowrousian M."/>
            <person name="Ottonello S."/>
            <person name="Baldrian P."/>
            <person name="Spatafora J.W."/>
            <person name="Henrissat B."/>
            <person name="Nagy L.G."/>
            <person name="Aury J.M."/>
            <person name="Wincker P."/>
            <person name="Grigoriev I.V."/>
            <person name="Bonfante P."/>
            <person name="Martin F.M."/>
        </authorList>
    </citation>
    <scope>NUCLEOTIDE SEQUENCE [LARGE SCALE GENOMIC DNA]</scope>
    <source>
        <strain evidence="2 3">RN42</strain>
    </source>
</reference>
<sequence length="261" mass="29804">MPRHHVFRGLLPSNDSPKNCKAYLTLTEEIAVWFRGERLFLADCWVVMIRNEDKLNTKATLNALGATQNPHILPPPDNEFAMPAINATLPAAVNAPWVRLPRLFDDEIYPGFPTNITDFLNMDLAAWIRFADFHGWDWRTYRNKKSNKRMTVALARAKFAVRIGVYDKIPRHHFYDRNDAAHSVAEIEAAIALVGDAIIILPNHHNDNNFFGGVIRVPQRPARIRYPPLPVDASSDEEDEDDDDDDDDDEDDDDDVDMDNN</sequence>
<gene>
    <name evidence="2" type="ORF">BJ508DRAFT_334163</name>
</gene>
<name>A0A3N4HH29_ASCIM</name>
<dbReference type="EMBL" id="ML119824">
    <property type="protein sequence ID" value="RPA73353.1"/>
    <property type="molecule type" value="Genomic_DNA"/>
</dbReference>
<keyword evidence="3" id="KW-1185">Reference proteome</keyword>
<feature type="compositionally biased region" description="Acidic residues" evidence="1">
    <location>
        <begin position="234"/>
        <end position="261"/>
    </location>
</feature>
<evidence type="ECO:0000313" key="2">
    <source>
        <dbReference type="EMBL" id="RPA73353.1"/>
    </source>
</evidence>
<organism evidence="2 3">
    <name type="scientific">Ascobolus immersus RN42</name>
    <dbReference type="NCBI Taxonomy" id="1160509"/>
    <lineage>
        <taxon>Eukaryota</taxon>
        <taxon>Fungi</taxon>
        <taxon>Dikarya</taxon>
        <taxon>Ascomycota</taxon>
        <taxon>Pezizomycotina</taxon>
        <taxon>Pezizomycetes</taxon>
        <taxon>Pezizales</taxon>
        <taxon>Ascobolaceae</taxon>
        <taxon>Ascobolus</taxon>
    </lineage>
</organism>
<evidence type="ECO:0000256" key="1">
    <source>
        <dbReference type="SAM" id="MobiDB-lite"/>
    </source>
</evidence>
<proteinExistence type="predicted"/>
<feature type="region of interest" description="Disordered" evidence="1">
    <location>
        <begin position="225"/>
        <end position="261"/>
    </location>
</feature>
<evidence type="ECO:0000313" key="3">
    <source>
        <dbReference type="Proteomes" id="UP000275078"/>
    </source>
</evidence>